<accession>A0A8H4GV10</accession>
<feature type="compositionally biased region" description="Basic and acidic residues" evidence="1">
    <location>
        <begin position="323"/>
        <end position="338"/>
    </location>
</feature>
<organism evidence="3 4">
    <name type="scientific">Aspergillus fumigatiaffinis</name>
    <dbReference type="NCBI Taxonomy" id="340414"/>
    <lineage>
        <taxon>Eukaryota</taxon>
        <taxon>Fungi</taxon>
        <taxon>Dikarya</taxon>
        <taxon>Ascomycota</taxon>
        <taxon>Pezizomycotina</taxon>
        <taxon>Eurotiomycetes</taxon>
        <taxon>Eurotiomycetidae</taxon>
        <taxon>Eurotiales</taxon>
        <taxon>Aspergillaceae</taxon>
        <taxon>Aspergillus</taxon>
        <taxon>Aspergillus subgen. Fumigati</taxon>
    </lineage>
</organism>
<feature type="region of interest" description="Disordered" evidence="1">
    <location>
        <begin position="1"/>
        <end position="23"/>
    </location>
</feature>
<dbReference type="Proteomes" id="UP000653565">
    <property type="component" value="Unassembled WGS sequence"/>
</dbReference>
<feature type="region of interest" description="Disordered" evidence="1">
    <location>
        <begin position="503"/>
        <end position="563"/>
    </location>
</feature>
<evidence type="ECO:0000313" key="4">
    <source>
        <dbReference type="Proteomes" id="UP000653565"/>
    </source>
</evidence>
<gene>
    <name evidence="3" type="ORF">CNMCM6805_001905</name>
</gene>
<evidence type="ECO:0000259" key="2">
    <source>
        <dbReference type="Pfam" id="PF11001"/>
    </source>
</evidence>
<dbReference type="InterPro" id="IPR047092">
    <property type="entry name" value="AFUB_07903/YDR124W-like_hel"/>
</dbReference>
<dbReference type="AlphaFoldDB" id="A0A8H4GV10"/>
<dbReference type="PANTHER" id="PTHR36102">
    <property type="entry name" value="CHROMOSOME 10, WHOLE GENOME SHOTGUN SEQUENCE"/>
    <property type="match status" value="1"/>
</dbReference>
<comment type="caution">
    <text evidence="3">The sequence shown here is derived from an EMBL/GenBank/DDBJ whole genome shotgun (WGS) entry which is preliminary data.</text>
</comment>
<dbReference type="EMBL" id="JAAAPX010000145">
    <property type="protein sequence ID" value="KAF4228722.1"/>
    <property type="molecule type" value="Genomic_DNA"/>
</dbReference>
<feature type="region of interest" description="Disordered" evidence="1">
    <location>
        <begin position="205"/>
        <end position="231"/>
    </location>
</feature>
<evidence type="ECO:0000256" key="1">
    <source>
        <dbReference type="SAM" id="MobiDB-lite"/>
    </source>
</evidence>
<feature type="domain" description="Subtelomeric hrmA-associated cluster protein AFUB-079030/YDR124W-like helical bundle" evidence="2">
    <location>
        <begin position="164"/>
        <end position="297"/>
    </location>
</feature>
<dbReference type="InterPro" id="IPR021264">
    <property type="entry name" value="AFUB_079030/YDR124W-like"/>
</dbReference>
<dbReference type="Pfam" id="PF11001">
    <property type="entry name" value="AFUB_07903_YDR124W_hel"/>
    <property type="match status" value="1"/>
</dbReference>
<keyword evidence="4" id="KW-1185">Reference proteome</keyword>
<feature type="compositionally biased region" description="Low complexity" evidence="1">
    <location>
        <begin position="210"/>
        <end position="220"/>
    </location>
</feature>
<name>A0A8H4GV10_9EURO</name>
<feature type="compositionally biased region" description="Polar residues" evidence="1">
    <location>
        <begin position="503"/>
        <end position="513"/>
    </location>
</feature>
<evidence type="ECO:0000313" key="3">
    <source>
        <dbReference type="EMBL" id="KAF4228722.1"/>
    </source>
</evidence>
<feature type="region of interest" description="Disordered" evidence="1">
    <location>
        <begin position="323"/>
        <end position="347"/>
    </location>
</feature>
<feature type="compositionally biased region" description="Polar residues" evidence="1">
    <location>
        <begin position="545"/>
        <end position="563"/>
    </location>
</feature>
<dbReference type="PANTHER" id="PTHR36102:SF5">
    <property type="entry name" value="YDR124W-LIKE HELICAL BUNDLE DOMAIN-CONTAINING PROTEIN"/>
    <property type="match status" value="1"/>
</dbReference>
<reference evidence="3" key="2">
    <citation type="submission" date="2020-04" db="EMBL/GenBank/DDBJ databases">
        <authorList>
            <person name="Santos R.A.C."/>
            <person name="Steenwyk J.L."/>
            <person name="Rivero-Menendez O."/>
            <person name="Mead M.E."/>
            <person name="Silva L.P."/>
            <person name="Bastos R.W."/>
            <person name="Alastruey-Izquierdo A."/>
            <person name="Goldman G.H."/>
            <person name="Rokas A."/>
        </authorList>
    </citation>
    <scope>NUCLEOTIDE SEQUENCE</scope>
    <source>
        <strain evidence="3">CNM-CM6805</strain>
    </source>
</reference>
<sequence length="563" mass="62827">MVSSAPAPGVSSSKRPASCMQDDVNDRDNVLPMGLSVRSSINIPYAHYAMIYLDNMGKLKVMESPSIQEQNETVFTPEVRERFLETLVAKVGYQPHMVRRLSAATATPYSYDPQQPLGHLSYRQTKRGRNSPVYSMYGVPSSAQCSVSVEETPSCGSVDMVGLEIGDSPKVLEYYERSLKHFRQFNCAQVAKAFIKFIEPGKQVKHPYNGGKPPAGAPPGKKGDPEKTKPEWWPAGVVHKEPDHLRGDQRLSLLIHIICKLGITADELQDIAHDCKRRLRGPHRLQILDEVFKVRRMEERYERGEVDVNTIVYVVNRGSNLKEKDAESNVDPDQKHEQEDDNADEALPIHYTEVNSTSLMSGSDEHMGMAAPSRPMIMGDDRNQVFPLPELLSFGETPWDDGTFFSTTSEYTEDYASQQMPRTPATTALVSPNEKYAAFDYMTQESITSSALEQISHHRQAPLPMQHSASFDPWTPSVQHNLFNPMVYGSAPSHAMSQTTMSYQLPRSPTSHPQEMPHMAHGLPNLPQDRPSNVGGMSIRGPSFHTESLSHPCDPSQQAPHSS</sequence>
<feature type="compositionally biased region" description="Low complexity" evidence="1">
    <location>
        <begin position="1"/>
        <end position="13"/>
    </location>
</feature>
<feature type="compositionally biased region" description="Basic and acidic residues" evidence="1">
    <location>
        <begin position="221"/>
        <end position="230"/>
    </location>
</feature>
<protein>
    <recommendedName>
        <fullName evidence="2">Subtelomeric hrmA-associated cluster protein AFUB-079030/YDR124W-like helical bundle domain-containing protein</fullName>
    </recommendedName>
</protein>
<reference evidence="3" key="1">
    <citation type="journal article" date="2020" name="bioRxiv">
        <title>Genomic and phenotypic heterogeneity of clinical isolates of the human pathogens Aspergillus fumigatus, Aspergillus lentulus and Aspergillus fumigatiaffinis.</title>
        <authorList>
            <person name="dos Santos R.A.C."/>
            <person name="Steenwyk J.L."/>
            <person name="Rivero-Menendez O."/>
            <person name="Mead M.E."/>
            <person name="Silva L.P."/>
            <person name="Bastos R.W."/>
            <person name="Alastruey-Izquierdo A."/>
            <person name="Goldman G.H."/>
            <person name="Rokas A."/>
        </authorList>
    </citation>
    <scope>NUCLEOTIDE SEQUENCE</scope>
    <source>
        <strain evidence="3">CNM-CM6805</strain>
    </source>
</reference>
<proteinExistence type="predicted"/>